<dbReference type="PANTHER" id="PTHR14614">
    <property type="entry name" value="HEPATOCELLULAR CARCINOMA-ASSOCIATED ANTIGEN"/>
    <property type="match status" value="1"/>
</dbReference>
<keyword evidence="2" id="KW-1185">Reference proteome</keyword>
<protein>
    <submittedName>
        <fullName evidence="1">Uncharacterized protein</fullName>
    </submittedName>
</protein>
<evidence type="ECO:0000313" key="2">
    <source>
        <dbReference type="Proteomes" id="UP000256645"/>
    </source>
</evidence>
<accession>A0A3D8QXD2</accession>
<dbReference type="PANTHER" id="PTHR14614:SF132">
    <property type="entry name" value="PROTEIN-LYSINE METHYLTRANSFERASE C42C1.13"/>
    <property type="match status" value="1"/>
</dbReference>
<evidence type="ECO:0000313" key="1">
    <source>
        <dbReference type="EMBL" id="RDW66429.1"/>
    </source>
</evidence>
<dbReference type="STRING" id="1849047.A0A3D8QXD2"/>
<dbReference type="AlphaFoldDB" id="A0A3D8QXD2"/>
<dbReference type="GO" id="GO:0008757">
    <property type="term" value="F:S-adenosylmethionine-dependent methyltransferase activity"/>
    <property type="evidence" value="ECO:0007669"/>
    <property type="project" value="UniProtKB-ARBA"/>
</dbReference>
<gene>
    <name evidence="1" type="ORF">BP6252_10064</name>
</gene>
<dbReference type="EMBL" id="PDLM01000011">
    <property type="protein sequence ID" value="RDW66429.1"/>
    <property type="molecule type" value="Genomic_DNA"/>
</dbReference>
<sequence length="383" mass="41744">MHYIRFLKQPRLLPSASAPNQVSAKITITTDLGESFCFETVPLCALLEIDASGSTSGGGAWRTLASADIVWAAKDGYTGVEVIIPAPNLARLRHGRVRMVVKARSDSLDVSAFENCWVQAAEETSGVVAVRSMAINLRPHAEQRPAIQALAERVFHAHGKELHIWEEAGESIARHIWYGPGPRDAGLILSSYLSFFSPLSSESGKVYSPPELPLLQTTLQKEEFQVLELGAGCGIVGISLATFFPEAKQVILTDLPEASEILTHNVSLLPSPTNSKISHQVLDWSLPLPTNIQNTRWDLVLVADCTYNPDVVPDLVKALGRLTEPGKAEALVVVAMKVRHESEAVFFDLMQDAGFVVKEKAKVPLEVLGADSEEIEIFGFMRG</sequence>
<dbReference type="Pfam" id="PF10294">
    <property type="entry name" value="Methyltransf_16"/>
    <property type="match status" value="1"/>
</dbReference>
<dbReference type="CDD" id="cd02440">
    <property type="entry name" value="AdoMet_MTases"/>
    <property type="match status" value="1"/>
</dbReference>
<comment type="caution">
    <text evidence="1">The sequence shown here is derived from an EMBL/GenBank/DDBJ whole genome shotgun (WGS) entry which is preliminary data.</text>
</comment>
<reference evidence="1 2" key="1">
    <citation type="journal article" date="2018" name="IMA Fungus">
        <title>IMA Genome-F 9: Draft genome sequence of Annulohypoxylon stygium, Aspergillus mulundensis, Berkeleyomyces basicola (syn. Thielaviopsis basicola), Ceratocystis smalleyi, two Cercospora beticola strains, Coleophoma cylindrospora, Fusarium fracticaudum, Phialophora cf. hyalina, and Morchella septimelata.</title>
        <authorList>
            <person name="Wingfield B.D."/>
            <person name="Bills G.F."/>
            <person name="Dong Y."/>
            <person name="Huang W."/>
            <person name="Nel W.J."/>
            <person name="Swalarsk-Parry B.S."/>
            <person name="Vaghefi N."/>
            <person name="Wilken P.M."/>
            <person name="An Z."/>
            <person name="de Beer Z.W."/>
            <person name="De Vos L."/>
            <person name="Chen L."/>
            <person name="Duong T.A."/>
            <person name="Gao Y."/>
            <person name="Hammerbacher A."/>
            <person name="Kikkert J.R."/>
            <person name="Li Y."/>
            <person name="Li H."/>
            <person name="Li K."/>
            <person name="Li Q."/>
            <person name="Liu X."/>
            <person name="Ma X."/>
            <person name="Naidoo K."/>
            <person name="Pethybridge S.J."/>
            <person name="Sun J."/>
            <person name="Steenkamp E.T."/>
            <person name="van der Nest M.A."/>
            <person name="van Wyk S."/>
            <person name="Wingfield M.J."/>
            <person name="Xiong C."/>
            <person name="Yue Q."/>
            <person name="Zhang X."/>
        </authorList>
    </citation>
    <scope>NUCLEOTIDE SEQUENCE [LARGE SCALE GENOMIC DNA]</scope>
    <source>
        <strain evidence="1 2">BP6252</strain>
    </source>
</reference>
<dbReference type="Proteomes" id="UP000256645">
    <property type="component" value="Unassembled WGS sequence"/>
</dbReference>
<proteinExistence type="predicted"/>
<dbReference type="InterPro" id="IPR019410">
    <property type="entry name" value="Methyltransf_16"/>
</dbReference>
<dbReference type="Gene3D" id="3.40.50.150">
    <property type="entry name" value="Vaccinia Virus protein VP39"/>
    <property type="match status" value="1"/>
</dbReference>
<dbReference type="GO" id="GO:0005829">
    <property type="term" value="C:cytosol"/>
    <property type="evidence" value="ECO:0007669"/>
    <property type="project" value="TreeGrafter"/>
</dbReference>
<organism evidence="1 2">
    <name type="scientific">Coleophoma cylindrospora</name>
    <dbReference type="NCBI Taxonomy" id="1849047"/>
    <lineage>
        <taxon>Eukaryota</taxon>
        <taxon>Fungi</taxon>
        <taxon>Dikarya</taxon>
        <taxon>Ascomycota</taxon>
        <taxon>Pezizomycotina</taxon>
        <taxon>Leotiomycetes</taxon>
        <taxon>Helotiales</taxon>
        <taxon>Dermateaceae</taxon>
        <taxon>Coleophoma</taxon>
    </lineage>
</organism>
<dbReference type="InterPro" id="IPR029063">
    <property type="entry name" value="SAM-dependent_MTases_sf"/>
</dbReference>
<dbReference type="OrthoDB" id="413520at2759"/>
<dbReference type="SUPFAM" id="SSF53335">
    <property type="entry name" value="S-adenosyl-L-methionine-dependent methyltransferases"/>
    <property type="match status" value="1"/>
</dbReference>
<name>A0A3D8QXD2_9HELO</name>